<dbReference type="Pfam" id="PF08237">
    <property type="entry name" value="PE-PPE"/>
    <property type="match status" value="1"/>
</dbReference>
<sequence length="430" mass="45679">MTMLIDRALRASTGGLAVIVAAGLACQPIAQAAVPDPAVTPGVSLTSGWSGDPDVAQAFVMGATGFSTPSPFFADTAAELYLSRSGFTGVPQSLTTPQLANNYGASEHEGADILVKAIQDRIGEGGIDEDNPIYVFGYSQSAAMSTYAMEQLDDAGVDHDWVRFVMVGNTANPNGGLLTAFDLFGTHPFIPGPNVTLDQATPDGLYSAAVYTLEYDGWADFPRYPLNFISVLNDIAGMAMNHPLYLGLTQDQIDNAVLLPTEGESDVDYYMIRSEILPLLAPVRLMPFFGKALYDLFEPVTRILVNLGYGNIDHGWNDGPANVATPISFGMPDLNWNEVMAALNAAWQQGMAAYNADVPTMFTPEALMDNPVIAAVVESMYGGGGITDADPDSWMDLFNSIVISQPGEPVQDIGDLLETGSLAGLLSALL</sequence>
<organism evidence="3 4">
    <name type="scientific">[Mycobacterium] kokjensenii</name>
    <dbReference type="NCBI Taxonomy" id="3064287"/>
    <lineage>
        <taxon>Bacteria</taxon>
        <taxon>Bacillati</taxon>
        <taxon>Actinomycetota</taxon>
        <taxon>Actinomycetes</taxon>
        <taxon>Mycobacteriales</taxon>
        <taxon>Mycobacteriaceae</taxon>
        <taxon>Mycolicibacter</taxon>
    </lineage>
</organism>
<reference evidence="3 4" key="1">
    <citation type="submission" date="2023-08" db="EMBL/GenBank/DDBJ databases">
        <authorList>
            <person name="Folkvardsen B D."/>
            <person name="Norman A."/>
        </authorList>
    </citation>
    <scope>NUCLEOTIDE SEQUENCE [LARGE SCALE GENOMIC DNA]</scope>
    <source>
        <strain evidence="3 4">Mu0083</strain>
    </source>
</reference>
<evidence type="ECO:0000313" key="4">
    <source>
        <dbReference type="Proteomes" id="UP001190336"/>
    </source>
</evidence>
<dbReference type="Gene3D" id="3.40.50.1820">
    <property type="entry name" value="alpha/beta hydrolase"/>
    <property type="match status" value="1"/>
</dbReference>
<evidence type="ECO:0000256" key="1">
    <source>
        <dbReference type="SAM" id="SignalP"/>
    </source>
</evidence>
<keyword evidence="4" id="KW-1185">Reference proteome</keyword>
<feature type="domain" description="PE-PPE" evidence="2">
    <location>
        <begin position="100"/>
        <end position="309"/>
    </location>
</feature>
<dbReference type="PROSITE" id="PS51257">
    <property type="entry name" value="PROKAR_LIPOPROTEIN"/>
    <property type="match status" value="1"/>
</dbReference>
<feature type="signal peptide" evidence="1">
    <location>
        <begin position="1"/>
        <end position="32"/>
    </location>
</feature>
<dbReference type="InterPro" id="IPR029058">
    <property type="entry name" value="AB_hydrolase_fold"/>
</dbReference>
<proteinExistence type="predicted"/>
<dbReference type="InterPro" id="IPR013228">
    <property type="entry name" value="PE-PPE_C"/>
</dbReference>
<protein>
    <submittedName>
        <fullName evidence="3">PE-PPE domain-containing protein</fullName>
    </submittedName>
</protein>
<dbReference type="Proteomes" id="UP001190336">
    <property type="component" value="Chromosome"/>
</dbReference>
<accession>A0ABN9N985</accession>
<evidence type="ECO:0000259" key="2">
    <source>
        <dbReference type="Pfam" id="PF08237"/>
    </source>
</evidence>
<gene>
    <name evidence="3" type="ORF">MU0083_002966</name>
</gene>
<dbReference type="RefSeq" id="WP_308473694.1">
    <property type="nucleotide sequence ID" value="NZ_OY726394.1"/>
</dbReference>
<keyword evidence="1" id="KW-0732">Signal</keyword>
<name>A0ABN9N985_9MYCO</name>
<feature type="chain" id="PRO_5046689434" evidence="1">
    <location>
        <begin position="33"/>
        <end position="430"/>
    </location>
</feature>
<evidence type="ECO:0000313" key="3">
    <source>
        <dbReference type="EMBL" id="CAJ1502572.1"/>
    </source>
</evidence>
<dbReference type="EMBL" id="OY726394">
    <property type="protein sequence ID" value="CAJ1502572.1"/>
    <property type="molecule type" value="Genomic_DNA"/>
</dbReference>
<dbReference type="SUPFAM" id="SSF53474">
    <property type="entry name" value="alpha/beta-Hydrolases"/>
    <property type="match status" value="1"/>
</dbReference>